<keyword evidence="3" id="KW-1185">Reference proteome</keyword>
<feature type="transmembrane region" description="Helical" evidence="1">
    <location>
        <begin position="34"/>
        <end position="53"/>
    </location>
</feature>
<dbReference type="STRING" id="56484.A0A1Y2FS46"/>
<gene>
    <name evidence="2" type="ORF">BCR37DRAFT_344764</name>
</gene>
<dbReference type="OMA" id="THRFTSW"/>
<evidence type="ECO:0000256" key="1">
    <source>
        <dbReference type="SAM" id="Phobius"/>
    </source>
</evidence>
<feature type="transmembrane region" description="Helical" evidence="1">
    <location>
        <begin position="222"/>
        <end position="239"/>
    </location>
</feature>
<organism evidence="2 3">
    <name type="scientific">Protomyces lactucae-debilis</name>
    <dbReference type="NCBI Taxonomy" id="2754530"/>
    <lineage>
        <taxon>Eukaryota</taxon>
        <taxon>Fungi</taxon>
        <taxon>Dikarya</taxon>
        <taxon>Ascomycota</taxon>
        <taxon>Taphrinomycotina</taxon>
        <taxon>Taphrinomycetes</taxon>
        <taxon>Taphrinales</taxon>
        <taxon>Protomycetaceae</taxon>
        <taxon>Protomyces</taxon>
    </lineage>
</organism>
<feature type="transmembrane region" description="Helical" evidence="1">
    <location>
        <begin position="183"/>
        <end position="202"/>
    </location>
</feature>
<dbReference type="AlphaFoldDB" id="A0A1Y2FS46"/>
<evidence type="ECO:0000313" key="2">
    <source>
        <dbReference type="EMBL" id="ORY85535.1"/>
    </source>
</evidence>
<evidence type="ECO:0000313" key="3">
    <source>
        <dbReference type="Proteomes" id="UP000193685"/>
    </source>
</evidence>
<dbReference type="EMBL" id="MCFI01000004">
    <property type="protein sequence ID" value="ORY85535.1"/>
    <property type="molecule type" value="Genomic_DNA"/>
</dbReference>
<comment type="caution">
    <text evidence="2">The sequence shown here is derived from an EMBL/GenBank/DDBJ whole genome shotgun (WGS) entry which is preliminary data.</text>
</comment>
<accession>A0A1Y2FS46</accession>
<proteinExistence type="predicted"/>
<keyword evidence="1" id="KW-0812">Transmembrane</keyword>
<sequence length="447" mass="50461">MAKEATLSTLPPKPAAVPTSTIDGMERFFIWFNFYRKLFFVTLTLNIVALIFVAQKKFGYAEKNVFSFALGNLLASVLARNELFLRIAYWLAVKIFSWTPVRIKNWVTSFFVHLGGIHSGCSTAGLMWACYSAYRAFQQRSQMPASILVFAVLTPITLGASISVAVPWVRHYHHNIFEKVHRFAGWLGLVYLWVLVILLESYNPTTREFHPSSANLWRRQDFWYSFLLTLMIIAPWLTLQKIPVIVSSPSPKTAFLSFPGGCFTGLLGRISRSPWLEWHAFGIISEGPLSFTHHMLVVAQGDWTRDLIANPPEYVWTRGLKFAGLPYLAQMYQRGVIVATGAGLGVTLSVYLQNTGYFHLIWIGADLEQTYGPEVMGLLKKAVKGDRMTLVDTRKQGRPDTVKLIDDVYRKIDAQVVFVTSNPKGTEIITQGCRARGMPCFGPLWDS</sequence>
<keyword evidence="1" id="KW-0472">Membrane</keyword>
<dbReference type="PANTHER" id="PTHR33927:SF1">
    <property type="entry name" value="TRANSMEMBRANE PROTEIN"/>
    <property type="match status" value="1"/>
</dbReference>
<dbReference type="GeneID" id="63784183"/>
<evidence type="ECO:0008006" key="4">
    <source>
        <dbReference type="Google" id="ProtNLM"/>
    </source>
</evidence>
<protein>
    <recommendedName>
        <fullName evidence="4">Integral membrane protein TmpA</fullName>
    </recommendedName>
</protein>
<dbReference type="InterPro" id="IPR052979">
    <property type="entry name" value="Adenylate-forming_domain"/>
</dbReference>
<keyword evidence="1" id="KW-1133">Transmembrane helix</keyword>
<reference evidence="2 3" key="1">
    <citation type="submission" date="2016-07" db="EMBL/GenBank/DDBJ databases">
        <title>Pervasive Adenine N6-methylation of Active Genes in Fungi.</title>
        <authorList>
            <consortium name="DOE Joint Genome Institute"/>
            <person name="Mondo S.J."/>
            <person name="Dannebaum R.O."/>
            <person name="Kuo R.C."/>
            <person name="Labutti K."/>
            <person name="Haridas S."/>
            <person name="Kuo A."/>
            <person name="Salamov A."/>
            <person name="Ahrendt S.R."/>
            <person name="Lipzen A."/>
            <person name="Sullivan W."/>
            <person name="Andreopoulos W.B."/>
            <person name="Clum A."/>
            <person name="Lindquist E."/>
            <person name="Daum C."/>
            <person name="Ramamoorthy G.K."/>
            <person name="Gryganskyi A."/>
            <person name="Culley D."/>
            <person name="Magnuson J.K."/>
            <person name="James T.Y."/>
            <person name="O'Malley M.A."/>
            <person name="Stajich J.E."/>
            <person name="Spatafora J.W."/>
            <person name="Visel A."/>
            <person name="Grigoriev I.V."/>
        </authorList>
    </citation>
    <scope>NUCLEOTIDE SEQUENCE [LARGE SCALE GENOMIC DNA]</scope>
    <source>
        <strain evidence="2 3">12-1054</strain>
    </source>
</reference>
<feature type="transmembrane region" description="Helical" evidence="1">
    <location>
        <begin position="110"/>
        <end position="134"/>
    </location>
</feature>
<dbReference type="RefSeq" id="XP_040727017.1">
    <property type="nucleotide sequence ID" value="XM_040867584.1"/>
</dbReference>
<feature type="transmembrane region" description="Helical" evidence="1">
    <location>
        <begin position="146"/>
        <end position="168"/>
    </location>
</feature>
<dbReference type="PANTHER" id="PTHR33927">
    <property type="entry name" value="TRANSMEMBRANE PROTEIN"/>
    <property type="match status" value="1"/>
</dbReference>
<name>A0A1Y2FS46_PROLT</name>
<dbReference type="Proteomes" id="UP000193685">
    <property type="component" value="Unassembled WGS sequence"/>
</dbReference>
<dbReference type="OrthoDB" id="3142841at2759"/>